<evidence type="ECO:0000256" key="1">
    <source>
        <dbReference type="SAM" id="MobiDB-lite"/>
    </source>
</evidence>
<dbReference type="Proteomes" id="UP000275385">
    <property type="component" value="Unassembled WGS sequence"/>
</dbReference>
<sequence>MGLGDFSVWLLDPEEPGDAAIGLEAAQVASIDEPASHVTTTTTENHARGKYHAPASRRGATLRGQQSQTSRSLIHGAPVSASLLADGKATTDNNMTPGHIAQPAPRKNSPDAGGMQTRWRGGRMTKLVSAYNSQQTIALLAQWIRSIHRWGTTAYAGAVERDIMGQETPVGVTIDEGRAQGDLQCSIP</sequence>
<feature type="region of interest" description="Disordered" evidence="1">
    <location>
        <begin position="37"/>
        <end position="115"/>
    </location>
</feature>
<accession>A0A420Y5W8</accession>
<evidence type="ECO:0000313" key="2">
    <source>
        <dbReference type="EMBL" id="RKU43279.1"/>
    </source>
</evidence>
<reference evidence="2 3" key="1">
    <citation type="submission" date="2018-08" db="EMBL/GenBank/DDBJ databases">
        <title>Draft genome of the lignicolous fungus Coniochaeta pulveracea.</title>
        <authorList>
            <person name="Borstlap C.J."/>
            <person name="De Witt R.N."/>
            <person name="Botha A."/>
            <person name="Volschenk H."/>
        </authorList>
    </citation>
    <scope>NUCLEOTIDE SEQUENCE [LARGE SCALE GENOMIC DNA]</scope>
    <source>
        <strain evidence="2 3">CAB683</strain>
    </source>
</reference>
<proteinExistence type="predicted"/>
<gene>
    <name evidence="2" type="ORF">DL546_006162</name>
</gene>
<name>A0A420Y5W8_9PEZI</name>
<protein>
    <submittedName>
        <fullName evidence="2">Uncharacterized protein</fullName>
    </submittedName>
</protein>
<dbReference type="EMBL" id="QVQW01000045">
    <property type="protein sequence ID" value="RKU43279.1"/>
    <property type="molecule type" value="Genomic_DNA"/>
</dbReference>
<organism evidence="2 3">
    <name type="scientific">Coniochaeta pulveracea</name>
    <dbReference type="NCBI Taxonomy" id="177199"/>
    <lineage>
        <taxon>Eukaryota</taxon>
        <taxon>Fungi</taxon>
        <taxon>Dikarya</taxon>
        <taxon>Ascomycota</taxon>
        <taxon>Pezizomycotina</taxon>
        <taxon>Sordariomycetes</taxon>
        <taxon>Sordariomycetidae</taxon>
        <taxon>Coniochaetales</taxon>
        <taxon>Coniochaetaceae</taxon>
        <taxon>Coniochaeta</taxon>
    </lineage>
</organism>
<dbReference type="AlphaFoldDB" id="A0A420Y5W8"/>
<feature type="compositionally biased region" description="Polar residues" evidence="1">
    <location>
        <begin position="63"/>
        <end position="72"/>
    </location>
</feature>
<keyword evidence="3" id="KW-1185">Reference proteome</keyword>
<comment type="caution">
    <text evidence="2">The sequence shown here is derived from an EMBL/GenBank/DDBJ whole genome shotgun (WGS) entry which is preliminary data.</text>
</comment>
<evidence type="ECO:0000313" key="3">
    <source>
        <dbReference type="Proteomes" id="UP000275385"/>
    </source>
</evidence>